<dbReference type="PANTHER" id="PTHR46825">
    <property type="entry name" value="D-ALANYL-D-ALANINE-CARBOXYPEPTIDASE/ENDOPEPTIDASE AMPH"/>
    <property type="match status" value="1"/>
</dbReference>
<feature type="transmembrane region" description="Helical" evidence="1">
    <location>
        <begin position="340"/>
        <end position="361"/>
    </location>
</feature>
<dbReference type="InterPro" id="IPR012338">
    <property type="entry name" value="Beta-lactam/transpept-like"/>
</dbReference>
<feature type="transmembrane region" description="Helical" evidence="1">
    <location>
        <begin position="415"/>
        <end position="440"/>
    </location>
</feature>
<protein>
    <submittedName>
        <fullName evidence="3">Serine hydrolase</fullName>
    </submittedName>
</protein>
<dbReference type="GO" id="GO:0016787">
    <property type="term" value="F:hydrolase activity"/>
    <property type="evidence" value="ECO:0007669"/>
    <property type="project" value="UniProtKB-KW"/>
</dbReference>
<dbReference type="EMBL" id="BJXA01000044">
    <property type="protein sequence ID" value="GEM40970.1"/>
    <property type="molecule type" value="Genomic_DNA"/>
</dbReference>
<name>A0A511MK07_9NOCA</name>
<feature type="domain" description="Beta-lactamase-related" evidence="2">
    <location>
        <begin position="6"/>
        <end position="315"/>
    </location>
</feature>
<dbReference type="Proteomes" id="UP000321424">
    <property type="component" value="Unassembled WGS sequence"/>
</dbReference>
<dbReference type="Pfam" id="PF00144">
    <property type="entry name" value="Beta-lactamase"/>
    <property type="match status" value="1"/>
</dbReference>
<organism evidence="3 4">
    <name type="scientific">Nocardia ninae NBRC 108245</name>
    <dbReference type="NCBI Taxonomy" id="1210091"/>
    <lineage>
        <taxon>Bacteria</taxon>
        <taxon>Bacillati</taxon>
        <taxon>Actinomycetota</taxon>
        <taxon>Actinomycetes</taxon>
        <taxon>Mycobacteriales</taxon>
        <taxon>Nocardiaceae</taxon>
        <taxon>Nocardia</taxon>
    </lineage>
</organism>
<reference evidence="3 4" key="1">
    <citation type="submission" date="2019-07" db="EMBL/GenBank/DDBJ databases">
        <title>Whole genome shotgun sequence of Nocardia ninae NBRC 108245.</title>
        <authorList>
            <person name="Hosoyama A."/>
            <person name="Uohara A."/>
            <person name="Ohji S."/>
            <person name="Ichikawa N."/>
        </authorList>
    </citation>
    <scope>NUCLEOTIDE SEQUENCE [LARGE SCALE GENOMIC DNA]</scope>
    <source>
        <strain evidence="3 4">NBRC 108245</strain>
    </source>
</reference>
<proteinExistence type="predicted"/>
<gene>
    <name evidence="3" type="ORF">NN4_54890</name>
</gene>
<feature type="transmembrane region" description="Helical" evidence="1">
    <location>
        <begin position="382"/>
        <end position="403"/>
    </location>
</feature>
<keyword evidence="1" id="KW-0812">Transmembrane</keyword>
<dbReference type="SUPFAM" id="SSF56601">
    <property type="entry name" value="beta-lactamase/transpeptidase-like"/>
    <property type="match status" value="1"/>
</dbReference>
<evidence type="ECO:0000259" key="2">
    <source>
        <dbReference type="Pfam" id="PF00144"/>
    </source>
</evidence>
<keyword evidence="3" id="KW-0378">Hydrolase</keyword>
<dbReference type="AlphaFoldDB" id="A0A511MK07"/>
<keyword evidence="1" id="KW-0472">Membrane</keyword>
<evidence type="ECO:0000256" key="1">
    <source>
        <dbReference type="SAM" id="Phobius"/>
    </source>
</evidence>
<keyword evidence="4" id="KW-1185">Reference proteome</keyword>
<evidence type="ECO:0000313" key="3">
    <source>
        <dbReference type="EMBL" id="GEM40970.1"/>
    </source>
</evidence>
<comment type="caution">
    <text evidence="3">The sequence shown here is derived from an EMBL/GenBank/DDBJ whole genome shotgun (WGS) entry which is preliminary data.</text>
</comment>
<dbReference type="PANTHER" id="PTHR46825:SF9">
    <property type="entry name" value="BETA-LACTAMASE-RELATED DOMAIN-CONTAINING PROTEIN"/>
    <property type="match status" value="1"/>
</dbReference>
<dbReference type="InterPro" id="IPR001466">
    <property type="entry name" value="Beta-lactam-related"/>
</dbReference>
<dbReference type="InterPro" id="IPR050491">
    <property type="entry name" value="AmpC-like"/>
</dbReference>
<accession>A0A511MK07</accession>
<sequence>MTPAVIDKYLEDALERTGLPGLAAVVTRGDRVVHAGGYGHESGGGPVTADTPMRVASLSKSFTATAVLVLVEQGRLSLDRPVSEQLPGFAPGDSRGGSVTVRQLLNQTSGLTDSTVDIGRLGQARSLEQYVSLLDTASLATDPGTRFKYCNVNYNVAARLVEVASGQSFGDFLAERVFGPLGMAHSAVSAGRITPADGYNSVFGAWVSRPELSEFLDGSGSGGVITTVADMGKWLIAHNGRGPRLLSQAGLDVTHTSSPVAEYAMGWSPEPMGADPAMLVHSGNLFTYSAFQAIDPVSGYGFAVLANSAALHDDTYDIVKGLVALSRGEAPGEVGGRRQIFELVLGLIALGAIGLGMLGALRSRRWAWRHGGRAWWRVALRLLPLAVPVLVFAVYPAIISFISGGRTVTWSQLTYFAAPLTITLFVVAAAGTATVALRLVRLRSVRSAE</sequence>
<dbReference type="Gene3D" id="3.40.710.10">
    <property type="entry name" value="DD-peptidase/beta-lactamase superfamily"/>
    <property type="match status" value="1"/>
</dbReference>
<evidence type="ECO:0000313" key="4">
    <source>
        <dbReference type="Proteomes" id="UP000321424"/>
    </source>
</evidence>
<keyword evidence="1" id="KW-1133">Transmembrane helix</keyword>